<dbReference type="AlphaFoldDB" id="A0A4R2JYY1"/>
<evidence type="ECO:0000313" key="10">
    <source>
        <dbReference type="EMBL" id="TCO59325.1"/>
    </source>
</evidence>
<dbReference type="PANTHER" id="PTHR24221:SF654">
    <property type="entry name" value="ATP-BINDING CASSETTE SUB-FAMILY B MEMBER 6"/>
    <property type="match status" value="1"/>
</dbReference>
<gene>
    <name evidence="10" type="ORF">EV192_104166</name>
</gene>
<keyword evidence="6 7" id="KW-0472">Membrane</keyword>
<evidence type="ECO:0000313" key="11">
    <source>
        <dbReference type="Proteomes" id="UP000295680"/>
    </source>
</evidence>
<dbReference type="InterPro" id="IPR036640">
    <property type="entry name" value="ABC1_TM_sf"/>
</dbReference>
<dbReference type="Proteomes" id="UP000295680">
    <property type="component" value="Unassembled WGS sequence"/>
</dbReference>
<name>A0A4R2JYY1_9PSEU</name>
<evidence type="ECO:0000256" key="2">
    <source>
        <dbReference type="ARBA" id="ARBA00022692"/>
    </source>
</evidence>
<evidence type="ECO:0000256" key="5">
    <source>
        <dbReference type="ARBA" id="ARBA00022989"/>
    </source>
</evidence>
<keyword evidence="5 7" id="KW-1133">Transmembrane helix</keyword>
<dbReference type="InterPro" id="IPR027417">
    <property type="entry name" value="P-loop_NTPase"/>
</dbReference>
<dbReference type="GO" id="GO:0016887">
    <property type="term" value="F:ATP hydrolysis activity"/>
    <property type="evidence" value="ECO:0007669"/>
    <property type="project" value="InterPro"/>
</dbReference>
<dbReference type="GO" id="GO:0140359">
    <property type="term" value="F:ABC-type transporter activity"/>
    <property type="evidence" value="ECO:0007669"/>
    <property type="project" value="InterPro"/>
</dbReference>
<dbReference type="InterPro" id="IPR039421">
    <property type="entry name" value="Type_1_exporter"/>
</dbReference>
<proteinExistence type="predicted"/>
<dbReference type="GO" id="GO:0005524">
    <property type="term" value="F:ATP binding"/>
    <property type="evidence" value="ECO:0007669"/>
    <property type="project" value="UniProtKB-KW"/>
</dbReference>
<feature type="transmembrane region" description="Helical" evidence="7">
    <location>
        <begin position="249"/>
        <end position="268"/>
    </location>
</feature>
<evidence type="ECO:0000256" key="1">
    <source>
        <dbReference type="ARBA" id="ARBA00004651"/>
    </source>
</evidence>
<dbReference type="Gene3D" id="3.40.50.300">
    <property type="entry name" value="P-loop containing nucleotide triphosphate hydrolases"/>
    <property type="match status" value="1"/>
</dbReference>
<comment type="subcellular location">
    <subcellularLocation>
        <location evidence="1">Cell membrane</location>
        <topology evidence="1">Multi-pass membrane protein</topology>
    </subcellularLocation>
</comment>
<feature type="domain" description="ABC transporter" evidence="8">
    <location>
        <begin position="342"/>
        <end position="588"/>
    </location>
</feature>
<evidence type="ECO:0000259" key="9">
    <source>
        <dbReference type="PROSITE" id="PS50929"/>
    </source>
</evidence>
<dbReference type="PANTHER" id="PTHR24221">
    <property type="entry name" value="ATP-BINDING CASSETTE SUB-FAMILY B"/>
    <property type="match status" value="1"/>
</dbReference>
<dbReference type="InterPro" id="IPR003439">
    <property type="entry name" value="ABC_transporter-like_ATP-bd"/>
</dbReference>
<keyword evidence="4 10" id="KW-0067">ATP-binding</keyword>
<dbReference type="PROSITE" id="PS50893">
    <property type="entry name" value="ABC_TRANSPORTER_2"/>
    <property type="match status" value="1"/>
</dbReference>
<evidence type="ECO:0000256" key="6">
    <source>
        <dbReference type="ARBA" id="ARBA00023136"/>
    </source>
</evidence>
<dbReference type="RefSeq" id="WP_207926133.1">
    <property type="nucleotide sequence ID" value="NZ_SLWS01000004.1"/>
</dbReference>
<dbReference type="SMART" id="SM00382">
    <property type="entry name" value="AAA"/>
    <property type="match status" value="1"/>
</dbReference>
<dbReference type="Gene3D" id="1.20.1560.10">
    <property type="entry name" value="ABC transporter type 1, transmembrane domain"/>
    <property type="match status" value="1"/>
</dbReference>
<keyword evidence="11" id="KW-1185">Reference proteome</keyword>
<evidence type="ECO:0000259" key="8">
    <source>
        <dbReference type="PROSITE" id="PS50893"/>
    </source>
</evidence>
<keyword evidence="2 7" id="KW-0812">Transmembrane</keyword>
<organism evidence="10 11">
    <name type="scientific">Actinocrispum wychmicini</name>
    <dbReference type="NCBI Taxonomy" id="1213861"/>
    <lineage>
        <taxon>Bacteria</taxon>
        <taxon>Bacillati</taxon>
        <taxon>Actinomycetota</taxon>
        <taxon>Actinomycetes</taxon>
        <taxon>Pseudonocardiales</taxon>
        <taxon>Pseudonocardiaceae</taxon>
        <taxon>Actinocrispum</taxon>
    </lineage>
</organism>
<evidence type="ECO:0000256" key="4">
    <source>
        <dbReference type="ARBA" id="ARBA00022840"/>
    </source>
</evidence>
<evidence type="ECO:0000256" key="3">
    <source>
        <dbReference type="ARBA" id="ARBA00022741"/>
    </source>
</evidence>
<sequence>MRRYLALWAEMLRISRRRAPAATAAMFGVCALTIAAAAGIALSLRAVIDASAHGTLGTAVAAACGAAVCYGVTVTFQQTIWDLLPLLSDKTNLELRPQIQGWIAGIEGLDHLERTDFLDRLEGARDNSWQISISLWHLVMAARSGLQLGVTLLILGTVSPWLLFLLPFAALPLWFDHRGKQAVVDTETATAEVFRLQRHLFQLGTRADSGKDIRVAGASEEIARRQAAAWDEAAHLRYRARMRAARWKFGGWAVFACGFVGALALVAYQAAQGQGTAGDVVMAVTVASGLRHTVQQSVGRTASTLATRTAIESYFWLREYAAAEMARTVGTAPSPARLDKGIAFEHVSYRYPGMDRLALDDVSVRIPAGTVVAIVGEYGSGKTTLVKLLAKFYRPDDGRITIDGTDLADLDTADWRSHISAAFQDFGRLKTIFAEGVGLGDLPHLTDRERITRAVRDADATSLVERLPQGMDTQLGRELGGVELSEGQWQRVALARAVMRDGPLLFVLDEPTASLDAPSEHAIFERQMERARQLAEHTGAITVVVSHRFSTVTGADLILVLDRGRLVESGTHGELSALDGGRYADLYQIQAAAYTT</sequence>
<dbReference type="GO" id="GO:0034040">
    <property type="term" value="F:ATPase-coupled lipid transmembrane transporter activity"/>
    <property type="evidence" value="ECO:0007669"/>
    <property type="project" value="TreeGrafter"/>
</dbReference>
<dbReference type="PROSITE" id="PS50929">
    <property type="entry name" value="ABC_TM1F"/>
    <property type="match status" value="1"/>
</dbReference>
<protein>
    <submittedName>
        <fullName evidence="10">ATP-binding cassette subfamily B protein</fullName>
    </submittedName>
</protein>
<dbReference type="SUPFAM" id="SSF90123">
    <property type="entry name" value="ABC transporter transmembrane region"/>
    <property type="match status" value="1"/>
</dbReference>
<reference evidence="10 11" key="1">
    <citation type="submission" date="2019-03" db="EMBL/GenBank/DDBJ databases">
        <title>Genomic Encyclopedia of Type Strains, Phase IV (KMG-IV): sequencing the most valuable type-strain genomes for metagenomic binning, comparative biology and taxonomic classification.</title>
        <authorList>
            <person name="Goeker M."/>
        </authorList>
    </citation>
    <scope>NUCLEOTIDE SEQUENCE [LARGE SCALE GENOMIC DNA]</scope>
    <source>
        <strain evidence="10 11">DSM 45934</strain>
    </source>
</reference>
<evidence type="ECO:0000256" key="7">
    <source>
        <dbReference type="SAM" id="Phobius"/>
    </source>
</evidence>
<keyword evidence="3" id="KW-0547">Nucleotide-binding</keyword>
<dbReference type="SUPFAM" id="SSF52540">
    <property type="entry name" value="P-loop containing nucleoside triphosphate hydrolases"/>
    <property type="match status" value="1"/>
</dbReference>
<dbReference type="EMBL" id="SLWS01000004">
    <property type="protein sequence ID" value="TCO59325.1"/>
    <property type="molecule type" value="Genomic_DNA"/>
</dbReference>
<dbReference type="GO" id="GO:0005886">
    <property type="term" value="C:plasma membrane"/>
    <property type="evidence" value="ECO:0007669"/>
    <property type="project" value="UniProtKB-SubCell"/>
</dbReference>
<dbReference type="InterPro" id="IPR003593">
    <property type="entry name" value="AAA+_ATPase"/>
</dbReference>
<feature type="domain" description="ABC transmembrane type-1" evidence="9">
    <location>
        <begin position="130"/>
        <end position="306"/>
    </location>
</feature>
<dbReference type="Pfam" id="PF00005">
    <property type="entry name" value="ABC_tran"/>
    <property type="match status" value="1"/>
</dbReference>
<feature type="transmembrane region" description="Helical" evidence="7">
    <location>
        <begin position="148"/>
        <end position="171"/>
    </location>
</feature>
<accession>A0A4R2JYY1</accession>
<comment type="caution">
    <text evidence="10">The sequence shown here is derived from an EMBL/GenBank/DDBJ whole genome shotgun (WGS) entry which is preliminary data.</text>
</comment>
<dbReference type="InterPro" id="IPR011527">
    <property type="entry name" value="ABC1_TM_dom"/>
</dbReference>